<sequence>MKNKLLLILLTALLAFSGKTFAKDEAPYTEGTVWEITIVRAKHGMVEAYLKSITRTFDAVMRQAKKEGLILDYKILLGHPGNPSDFNVLLMVETRNMADQDNVRERWGKIVLEAEGDADQRFKIATDRVDMREVHGIKLMREITLNPKN</sequence>
<dbReference type="RefSeq" id="WP_096054945.1">
    <property type="nucleotide sequence ID" value="NZ_CP023344.1"/>
</dbReference>
<name>A0A290Q4G8_9BACT</name>
<accession>A0A290Q4G8</accession>
<evidence type="ECO:0000313" key="3">
    <source>
        <dbReference type="Proteomes" id="UP000217265"/>
    </source>
</evidence>
<evidence type="ECO:0008006" key="4">
    <source>
        <dbReference type="Google" id="ProtNLM"/>
    </source>
</evidence>
<gene>
    <name evidence="2" type="ORF">CMV30_04725</name>
</gene>
<evidence type="ECO:0000313" key="2">
    <source>
        <dbReference type="EMBL" id="ATC63313.1"/>
    </source>
</evidence>
<dbReference type="Proteomes" id="UP000217265">
    <property type="component" value="Chromosome"/>
</dbReference>
<dbReference type="OrthoDB" id="1495245at2"/>
<proteinExistence type="predicted"/>
<feature type="chain" id="PRO_5012312863" description="NIPSNAP domain-containing protein" evidence="1">
    <location>
        <begin position="23"/>
        <end position="149"/>
    </location>
</feature>
<protein>
    <recommendedName>
        <fullName evidence="4">NIPSNAP domain-containing protein</fullName>
    </recommendedName>
</protein>
<evidence type="ECO:0000256" key="1">
    <source>
        <dbReference type="SAM" id="SignalP"/>
    </source>
</evidence>
<organism evidence="2 3">
    <name type="scientific">Nibricoccus aquaticus</name>
    <dbReference type="NCBI Taxonomy" id="2576891"/>
    <lineage>
        <taxon>Bacteria</taxon>
        <taxon>Pseudomonadati</taxon>
        <taxon>Verrucomicrobiota</taxon>
        <taxon>Opitutia</taxon>
        <taxon>Opitutales</taxon>
        <taxon>Opitutaceae</taxon>
        <taxon>Nibricoccus</taxon>
    </lineage>
</organism>
<keyword evidence="3" id="KW-1185">Reference proteome</keyword>
<keyword evidence="1" id="KW-0732">Signal</keyword>
<feature type="signal peptide" evidence="1">
    <location>
        <begin position="1"/>
        <end position="22"/>
    </location>
</feature>
<dbReference type="AlphaFoldDB" id="A0A290Q4G8"/>
<dbReference type="KEGG" id="vbh:CMV30_04725"/>
<dbReference type="EMBL" id="CP023344">
    <property type="protein sequence ID" value="ATC63313.1"/>
    <property type="molecule type" value="Genomic_DNA"/>
</dbReference>
<reference evidence="2 3" key="1">
    <citation type="submission" date="2017-09" db="EMBL/GenBank/DDBJ databases">
        <title>Complete genome sequence of Verrucomicrobial strain HZ-65, isolated from freshwater.</title>
        <authorList>
            <person name="Choi A."/>
        </authorList>
    </citation>
    <scope>NUCLEOTIDE SEQUENCE [LARGE SCALE GENOMIC DNA]</scope>
    <source>
        <strain evidence="2 3">HZ-65</strain>
    </source>
</reference>